<reference evidence="1 2" key="1">
    <citation type="journal article" date="2023" name="Access Microbiol">
        <title>The genome of a steinernematid-associated Pseudomonas piscis bacterium encodes the biosynthesis of insect toxins.</title>
        <authorList>
            <person name="Awori R.M."/>
            <person name="Hendre P."/>
            <person name="Amugune N.O."/>
        </authorList>
    </citation>
    <scope>NUCLEOTIDE SEQUENCE [LARGE SCALE GENOMIC DNA]</scope>
    <source>
        <strain evidence="1 2">97</strain>
    </source>
</reference>
<accession>A0ABY9XFF8</accession>
<proteinExistence type="predicted"/>
<sequence length="316" mass="37157">MIESILNNAVRHSRELLKAKAGNKYYFDDNIVKEKGTYKESLYSDEMNFHKCNEFYKAREFVDTLKIKNESIIKKNNTIKDKIYKDFYENIMYERGISKQNIKKTNEIRAGFREQEEYRKSYKIHEAEREANIYKELYNYTLSNKENFLTGNCPDYCNCAFYYLINHCISDILKFFNADSVISNHIYIQVVGTLGIYDHVFITIGDFNHDVFKPVLGRLYHNLPKELWICDPWANIVCPAEKYNDLWKNKMNKWHYMGKCLTLAETPIPNGQVIPPSANCYSPLKKSTYLTIQNSVKKVFNLAIISPDKNVRITAL</sequence>
<keyword evidence="2" id="KW-1185">Reference proteome</keyword>
<dbReference type="RefSeq" id="WP_189761257.1">
    <property type="nucleotide sequence ID" value="NZ_CAWPOQ010000069.1"/>
</dbReference>
<name>A0ABY9XFF8_9GAMM</name>
<evidence type="ECO:0000313" key="2">
    <source>
        <dbReference type="Proteomes" id="UP001300348"/>
    </source>
</evidence>
<organism evidence="1 2">
    <name type="scientific">Xenorhabdus griffiniae</name>
    <dbReference type="NCBI Taxonomy" id="351672"/>
    <lineage>
        <taxon>Bacteria</taxon>
        <taxon>Pseudomonadati</taxon>
        <taxon>Pseudomonadota</taxon>
        <taxon>Gammaproteobacteria</taxon>
        <taxon>Enterobacterales</taxon>
        <taxon>Morganellaceae</taxon>
        <taxon>Xenorhabdus</taxon>
    </lineage>
</organism>
<dbReference type="EMBL" id="CP133647">
    <property type="protein sequence ID" value="WNH01291.1"/>
    <property type="molecule type" value="Genomic_DNA"/>
</dbReference>
<protein>
    <submittedName>
        <fullName evidence="1">Uncharacterized protein</fullName>
    </submittedName>
</protein>
<evidence type="ECO:0000313" key="1">
    <source>
        <dbReference type="EMBL" id="WNH01291.1"/>
    </source>
</evidence>
<gene>
    <name evidence="1" type="ORF">QL112_015925</name>
</gene>
<dbReference type="GeneID" id="88857076"/>
<dbReference type="Proteomes" id="UP001300348">
    <property type="component" value="Chromosome"/>
</dbReference>